<feature type="region of interest" description="Disordered" evidence="1">
    <location>
        <begin position="30"/>
        <end position="178"/>
    </location>
</feature>
<name>A0ABR3VQQ0_HUMIN</name>
<feature type="compositionally biased region" description="Low complexity" evidence="1">
    <location>
        <begin position="155"/>
        <end position="166"/>
    </location>
</feature>
<evidence type="ECO:0000313" key="2">
    <source>
        <dbReference type="EMBL" id="KAL1841606.1"/>
    </source>
</evidence>
<proteinExistence type="predicted"/>
<reference evidence="3 4" key="1">
    <citation type="journal article" date="2024" name="Commun. Biol.">
        <title>Comparative genomic analysis of thermophilic fungi reveals convergent evolutionary adaptations and gene losses.</title>
        <authorList>
            <person name="Steindorff A.S."/>
            <person name="Aguilar-Pontes M.V."/>
            <person name="Robinson A.J."/>
            <person name="Andreopoulos B."/>
            <person name="LaButti K."/>
            <person name="Kuo A."/>
            <person name="Mondo S."/>
            <person name="Riley R."/>
            <person name="Otillar R."/>
            <person name="Haridas S."/>
            <person name="Lipzen A."/>
            <person name="Grimwood J."/>
            <person name="Schmutz J."/>
            <person name="Clum A."/>
            <person name="Reid I.D."/>
            <person name="Moisan M.C."/>
            <person name="Butler G."/>
            <person name="Nguyen T.T.M."/>
            <person name="Dewar K."/>
            <person name="Conant G."/>
            <person name="Drula E."/>
            <person name="Henrissat B."/>
            <person name="Hansel C."/>
            <person name="Singer S."/>
            <person name="Hutchinson M.I."/>
            <person name="de Vries R.P."/>
            <person name="Natvig D.O."/>
            <person name="Powell A.J."/>
            <person name="Tsang A."/>
            <person name="Grigoriev I.V."/>
        </authorList>
    </citation>
    <scope>NUCLEOTIDE SEQUENCE [LARGE SCALE GENOMIC DNA]</scope>
    <source>
        <strain evidence="3 4">CBS 620.91</strain>
    </source>
</reference>
<evidence type="ECO:0000313" key="3">
    <source>
        <dbReference type="EMBL" id="KAL1844244.1"/>
    </source>
</evidence>
<accession>A0ABR3VQQ0</accession>
<protein>
    <submittedName>
        <fullName evidence="3">Uncharacterized protein</fullName>
    </submittedName>
</protein>
<dbReference type="EMBL" id="JAZGSY010000069">
    <property type="protein sequence ID" value="KAL1841606.1"/>
    <property type="molecule type" value="Genomic_DNA"/>
</dbReference>
<reference evidence="3" key="2">
    <citation type="submission" date="2024-01" db="EMBL/GenBank/DDBJ databases">
        <authorList>
            <consortium name="Lawrence Berkeley National Laboratory"/>
            <person name="Steindorff A.S."/>
            <person name="Aguilar-pontes M.V."/>
            <person name="Robinson A.J."/>
            <person name="Andreopoulos B."/>
            <person name="LaButti K."/>
            <person name="Kuo A."/>
            <person name="Mondo S."/>
            <person name="Riley R."/>
            <person name="Otillar R."/>
            <person name="Haridas S."/>
            <person name="Lipzen A."/>
            <person name="Grimwood J."/>
            <person name="Schmutz J."/>
            <person name="Clum A."/>
            <person name="Conant G."/>
            <person name="Drula E."/>
            <person name="Henrissat B."/>
            <person name="Hansel C."/>
            <person name="Singer S."/>
            <person name="de Vries R."/>
            <person name="Natvig D."/>
            <person name="Powell A.J."/>
            <person name="Tsang A."/>
            <person name="Grigoriev I.V."/>
        </authorList>
    </citation>
    <scope>NUCLEOTIDE SEQUENCE</scope>
    <source>
        <strain evidence="3">CBS 620.91</strain>
    </source>
</reference>
<sequence>MDVLIRAGVENPDGAANGDAIICGYPASRNDLGGLHDHESVSSSSAPSVDDFFDWEKYEQDQGSDVTTPSSPSSSSDVPARDESAPTTPLGEALDGPAAAQDGEDHPMYDAPSPPSPQLANVWPNFEPSSPPRAAALILDPSPSPPASGGMQLDTPATSPAATTPPGHKRTRVIKNPDETNKVRKEGACLPCSMDKIGRSQGARLHFGIAPNCLPPPDEIYRWMGEQVLAETNTDFEAEMDQLLIDLVHRPRPQPQGTLLSNVLKMRCMLKLWTCKKLYVQPFGTQDVRIPMDFKPVLESLRFAAAQVISELERQIIKELDIHRTKLKKTELLFERWVVLWQMILIYRQSLIWESERREADAAPLSEEASRGRDFRRDTTQLFAATVVTYNQLFSTKDTTLKKLRNTESTPFEPRFSAAWQRLPEFHARVLSQKLPTDDFFISFIVNREQAILEKLSRARR</sequence>
<feature type="compositionally biased region" description="Low complexity" evidence="1">
    <location>
        <begin position="64"/>
        <end position="78"/>
    </location>
</feature>
<evidence type="ECO:0000313" key="4">
    <source>
        <dbReference type="Proteomes" id="UP001583172"/>
    </source>
</evidence>
<comment type="caution">
    <text evidence="3">The sequence shown here is derived from an EMBL/GenBank/DDBJ whole genome shotgun (WGS) entry which is preliminary data.</text>
</comment>
<evidence type="ECO:0000256" key="1">
    <source>
        <dbReference type="SAM" id="MobiDB-lite"/>
    </source>
</evidence>
<dbReference type="Proteomes" id="UP001583172">
    <property type="component" value="Unassembled WGS sequence"/>
</dbReference>
<keyword evidence="4" id="KW-1185">Reference proteome</keyword>
<gene>
    <name evidence="3" type="ORF">VTJ49DRAFT_2301</name>
    <name evidence="2" type="ORF">VTJ49DRAFT_6783</name>
</gene>
<organism evidence="3 4">
    <name type="scientific">Humicola insolens</name>
    <name type="common">Soft-rot fungus</name>
    <dbReference type="NCBI Taxonomy" id="85995"/>
    <lineage>
        <taxon>Eukaryota</taxon>
        <taxon>Fungi</taxon>
        <taxon>Dikarya</taxon>
        <taxon>Ascomycota</taxon>
        <taxon>Pezizomycotina</taxon>
        <taxon>Sordariomycetes</taxon>
        <taxon>Sordariomycetidae</taxon>
        <taxon>Sordariales</taxon>
        <taxon>Chaetomiaceae</taxon>
        <taxon>Mycothermus</taxon>
    </lineage>
</organism>
<dbReference type="EMBL" id="JAZGSY010000002">
    <property type="protein sequence ID" value="KAL1844244.1"/>
    <property type="molecule type" value="Genomic_DNA"/>
</dbReference>